<keyword evidence="4" id="KW-0862">Zinc</keyword>
<organism evidence="2 3">
    <name type="scientific">Koribacter versatilis (strain Ellin345)</name>
    <dbReference type="NCBI Taxonomy" id="204669"/>
    <lineage>
        <taxon>Bacteria</taxon>
        <taxon>Pseudomonadati</taxon>
        <taxon>Acidobacteriota</taxon>
        <taxon>Terriglobia</taxon>
        <taxon>Terriglobales</taxon>
        <taxon>Candidatus Korobacteraceae</taxon>
        <taxon>Candidatus Korobacter</taxon>
    </lineage>
</organism>
<feature type="domain" description="Metallo-beta-lactamase" evidence="1">
    <location>
        <begin position="36"/>
        <end position="229"/>
    </location>
</feature>
<dbReference type="Pfam" id="PF12706">
    <property type="entry name" value="Lactamase_B_2"/>
    <property type="match status" value="1"/>
</dbReference>
<feature type="binding site" evidence="4">
    <location>
        <position position="26"/>
    </location>
    <ligand>
        <name>Zn(2+)</name>
        <dbReference type="ChEBI" id="CHEBI:29105"/>
    </ligand>
</feature>
<evidence type="ECO:0000259" key="1">
    <source>
        <dbReference type="SMART" id="SM00849"/>
    </source>
</evidence>
<evidence type="ECO:0000313" key="3">
    <source>
        <dbReference type="Proteomes" id="UP000002432"/>
    </source>
</evidence>
<dbReference type="OrthoDB" id="9800940at2"/>
<feature type="binding site" evidence="4">
    <location>
        <position position="176"/>
    </location>
    <ligand>
        <name>Mn(2+)</name>
        <dbReference type="ChEBI" id="CHEBI:29035"/>
        <label>1</label>
    </ligand>
</feature>
<protein>
    <submittedName>
        <fullName evidence="2">Beta-lactamase-like protein</fullName>
    </submittedName>
</protein>
<dbReference type="HOGENOM" id="CLU_044538_2_1_0"/>
<dbReference type="InterPro" id="IPR036866">
    <property type="entry name" value="RibonucZ/Hydroxyglut_hydro"/>
</dbReference>
<dbReference type="SUPFAM" id="SSF56281">
    <property type="entry name" value="Metallo-hydrolase/oxidoreductase"/>
    <property type="match status" value="1"/>
</dbReference>
<dbReference type="PDB" id="6B9V">
    <property type="method" value="X-ray"/>
    <property type="resolution" value="1.88 A"/>
    <property type="chains" value="A/B=1-260"/>
</dbReference>
<feature type="binding site" evidence="4">
    <location>
        <position position="80"/>
    </location>
    <ligand>
        <name>Mn(2+)</name>
        <dbReference type="ChEBI" id="CHEBI:29035"/>
        <label>2</label>
    </ligand>
</feature>
<evidence type="ECO:0000313" key="2">
    <source>
        <dbReference type="EMBL" id="ABF41631.1"/>
    </source>
</evidence>
<feature type="binding site" evidence="4">
    <location>
        <position position="81"/>
    </location>
    <ligand>
        <name>Mn(2+)</name>
        <dbReference type="ChEBI" id="CHEBI:29035"/>
        <label>2</label>
    </ligand>
</feature>
<dbReference type="Proteomes" id="UP000002432">
    <property type="component" value="Chromosome"/>
</dbReference>
<dbReference type="InterPro" id="IPR001279">
    <property type="entry name" value="Metallo-B-lactamas"/>
</dbReference>
<dbReference type="CDD" id="cd16279">
    <property type="entry name" value="metallo-hydrolase-like_MBL-fold"/>
    <property type="match status" value="1"/>
</dbReference>
<dbReference type="eggNOG" id="COG1235">
    <property type="taxonomic scope" value="Bacteria"/>
</dbReference>
<feature type="binding site" evidence="4">
    <location>
        <position position="176"/>
    </location>
    <ligand>
        <name>Mn(2+)</name>
        <dbReference type="ChEBI" id="CHEBI:29035"/>
        <label>2</label>
    </ligand>
</feature>
<dbReference type="Gene3D" id="3.60.15.10">
    <property type="entry name" value="Ribonuclease Z/Hydroxyacylglutathione hydrolase-like"/>
    <property type="match status" value="1"/>
</dbReference>
<keyword evidence="4" id="KW-0002">3D-structure</keyword>
<dbReference type="RefSeq" id="WP_011523432.1">
    <property type="nucleotide sequence ID" value="NC_008009.1"/>
</dbReference>
<accession>Q1INB9</accession>
<feature type="binding site" evidence="4">
    <location>
        <position position="78"/>
    </location>
    <ligand>
        <name>Mn(2+)</name>
        <dbReference type="ChEBI" id="CHEBI:29035"/>
        <label>1</label>
    </ligand>
</feature>
<sequence length="260" mass="29153">MRATLTVLGSGTSMGVPTIGCDCAVCSSSDPHDRRLRPSVMVQYDGKLVLIDTTPDFREQALREGIKKIDAIVYTHGHADHILGLDDVRPLSFPRITGGARVPLYANEKTERVLKHVFKYIFDDDYKFGSIAQVEMHRVHHEAIELFGAKFIPVPVIHGETEIYGYRFGSAAYLTDFSSIPDASMEMLRGLDILFLDALRHKPHPTHSTLDNSVSIAEKLKAKHTYFTHISHDLPHEETNRQLPAGIQLAHDGLKLEFEL</sequence>
<keyword evidence="4" id="KW-0479">Metal-binding</keyword>
<dbReference type="GO" id="GO:0046872">
    <property type="term" value="F:metal ion binding"/>
    <property type="evidence" value="ECO:0007669"/>
    <property type="project" value="UniProtKB-KW"/>
</dbReference>
<feature type="binding site" evidence="4">
    <location>
        <position position="229"/>
    </location>
    <ligand>
        <name>Mn(2+)</name>
        <dbReference type="ChEBI" id="CHEBI:29035"/>
        <label>2</label>
    </ligand>
</feature>
<keyword evidence="3" id="KW-1185">Reference proteome</keyword>
<name>Q1INB9_KORVE</name>
<dbReference type="AlphaFoldDB" id="Q1INB9"/>
<reference evidence="4" key="2">
    <citation type="journal article" date="2018" name="Biochem. J.">
        <title>An unusual diphosphatase from the PhnP family cleaves reactive FAD photoproducts.</title>
        <authorList>
            <person name="Beaudoin G.A.W."/>
            <person name="Li Q."/>
            <person name="Bruner S.D."/>
            <person name="Hanson A.D."/>
        </authorList>
    </citation>
    <scope>X-RAY CRYSTALLOGRAPHY (1.88 ANGSTROMS) IN COMPLEX WITH MN(2+) AND ZN(2+)</scope>
</reference>
<feature type="binding site" evidence="4">
    <location>
        <position position="21"/>
    </location>
    <ligand>
        <name>Zn(2+)</name>
        <dbReference type="ChEBI" id="CHEBI:29105"/>
    </ligand>
</feature>
<feature type="binding site" evidence="4">
    <location>
        <position position="76"/>
    </location>
    <ligand>
        <name>Mn(2+)</name>
        <dbReference type="ChEBI" id="CHEBI:29035"/>
        <label>1</label>
    </ligand>
</feature>
<dbReference type="SMART" id="SM00849">
    <property type="entry name" value="Lactamase_B"/>
    <property type="match status" value="1"/>
</dbReference>
<feature type="binding site" evidence="4">
    <location>
        <position position="23"/>
    </location>
    <ligand>
        <name>Zn(2+)</name>
        <dbReference type="ChEBI" id="CHEBI:29105"/>
    </ligand>
</feature>
<dbReference type="KEGG" id="aba:Acid345_2630"/>
<dbReference type="PDBsum" id="6B9V"/>
<feature type="binding site" evidence="4">
    <location>
        <position position="232"/>
    </location>
    <ligand>
        <name>Zn(2+)</name>
        <dbReference type="ChEBI" id="CHEBI:29105"/>
    </ligand>
</feature>
<gene>
    <name evidence="2" type="ordered locus">Acid345_2630</name>
</gene>
<feature type="binding site" evidence="4">
    <location>
        <position position="158"/>
    </location>
    <ligand>
        <name>Mn(2+)</name>
        <dbReference type="ChEBI" id="CHEBI:29035"/>
        <label>1</label>
    </ligand>
</feature>
<dbReference type="EMBL" id="CP000360">
    <property type="protein sequence ID" value="ABF41631.1"/>
    <property type="molecule type" value="Genomic_DNA"/>
</dbReference>
<evidence type="ECO:0007829" key="4">
    <source>
        <dbReference type="PDB" id="6B9V"/>
    </source>
</evidence>
<proteinExistence type="evidence at protein level"/>
<dbReference type="PANTHER" id="PTHR42663:SF6">
    <property type="entry name" value="HYDROLASE C777.06C-RELATED"/>
    <property type="match status" value="1"/>
</dbReference>
<dbReference type="EnsemblBacteria" id="ABF41631">
    <property type="protein sequence ID" value="ABF41631"/>
    <property type="gene ID" value="Acid345_2630"/>
</dbReference>
<dbReference type="SMR" id="Q1INB9"/>
<dbReference type="STRING" id="204669.Acid345_2630"/>
<dbReference type="PANTHER" id="PTHR42663">
    <property type="entry name" value="HYDROLASE C777.06C-RELATED-RELATED"/>
    <property type="match status" value="1"/>
</dbReference>
<reference evidence="2 3" key="1">
    <citation type="journal article" date="2009" name="Appl. Environ. Microbiol.">
        <title>Three genomes from the phylum Acidobacteria provide insight into the lifestyles of these microorganisms in soils.</title>
        <authorList>
            <person name="Ward N.L."/>
            <person name="Challacombe J.F."/>
            <person name="Janssen P.H."/>
            <person name="Henrissat B."/>
            <person name="Coutinho P.M."/>
            <person name="Wu M."/>
            <person name="Xie G."/>
            <person name="Haft D.H."/>
            <person name="Sait M."/>
            <person name="Badger J."/>
            <person name="Barabote R.D."/>
            <person name="Bradley B."/>
            <person name="Brettin T.S."/>
            <person name="Brinkac L.M."/>
            <person name="Bruce D."/>
            <person name="Creasy T."/>
            <person name="Daugherty S.C."/>
            <person name="Davidsen T.M."/>
            <person name="DeBoy R.T."/>
            <person name="Detter J.C."/>
            <person name="Dodson R.J."/>
            <person name="Durkin A.S."/>
            <person name="Ganapathy A."/>
            <person name="Gwinn-Giglio M."/>
            <person name="Han C.S."/>
            <person name="Khouri H."/>
            <person name="Kiss H."/>
            <person name="Kothari S.P."/>
            <person name="Madupu R."/>
            <person name="Nelson K.E."/>
            <person name="Nelson W.C."/>
            <person name="Paulsen I."/>
            <person name="Penn K."/>
            <person name="Ren Q."/>
            <person name="Rosovitz M.J."/>
            <person name="Selengut J.D."/>
            <person name="Shrivastava S."/>
            <person name="Sullivan S.A."/>
            <person name="Tapia R."/>
            <person name="Thompson L.S."/>
            <person name="Watkins K.L."/>
            <person name="Yang Q."/>
            <person name="Yu C."/>
            <person name="Zafar N."/>
            <person name="Zhou L."/>
            <person name="Kuske C.R."/>
        </authorList>
    </citation>
    <scope>NUCLEOTIDE SEQUENCE [LARGE SCALE GENOMIC DNA]</scope>
    <source>
        <strain evidence="2 3">Ellin345</strain>
    </source>
</reference>